<feature type="transmembrane region" description="Helical" evidence="1">
    <location>
        <begin position="205"/>
        <end position="224"/>
    </location>
</feature>
<evidence type="ECO:0000313" key="2">
    <source>
        <dbReference type="EMBL" id="GGF69626.1"/>
    </source>
</evidence>
<keyword evidence="1" id="KW-1133">Transmembrane helix</keyword>
<feature type="transmembrane region" description="Helical" evidence="1">
    <location>
        <begin position="39"/>
        <end position="57"/>
    </location>
</feature>
<evidence type="ECO:0000256" key="1">
    <source>
        <dbReference type="SAM" id="Phobius"/>
    </source>
</evidence>
<dbReference type="Gene3D" id="1.20.1530.20">
    <property type="match status" value="1"/>
</dbReference>
<keyword evidence="1" id="KW-0472">Membrane</keyword>
<dbReference type="EMBL" id="BMCT01000004">
    <property type="protein sequence ID" value="GGF69626.1"/>
    <property type="molecule type" value="Genomic_DNA"/>
</dbReference>
<accession>A0A917FD37</accession>
<reference evidence="2" key="2">
    <citation type="submission" date="2020-09" db="EMBL/GenBank/DDBJ databases">
        <authorList>
            <person name="Sun Q."/>
            <person name="Sedlacek I."/>
        </authorList>
    </citation>
    <scope>NUCLEOTIDE SEQUENCE</scope>
    <source>
        <strain evidence="2">CCM 7897</strain>
    </source>
</reference>
<proteinExistence type="predicted"/>
<dbReference type="InterPro" id="IPR038770">
    <property type="entry name" value="Na+/solute_symporter_sf"/>
</dbReference>
<comment type="caution">
    <text evidence="2">The sequence shown here is derived from an EMBL/GenBank/DDBJ whole genome shotgun (WGS) entry which is preliminary data.</text>
</comment>
<feature type="transmembrane region" description="Helical" evidence="1">
    <location>
        <begin position="166"/>
        <end position="184"/>
    </location>
</feature>
<reference evidence="2" key="1">
    <citation type="journal article" date="2014" name="Int. J. Syst. Evol. Microbiol.">
        <title>Complete genome sequence of Corynebacterium casei LMG S-19264T (=DSM 44701T), isolated from a smear-ripened cheese.</title>
        <authorList>
            <consortium name="US DOE Joint Genome Institute (JGI-PGF)"/>
            <person name="Walter F."/>
            <person name="Albersmeier A."/>
            <person name="Kalinowski J."/>
            <person name="Ruckert C."/>
        </authorList>
    </citation>
    <scope>NUCLEOTIDE SEQUENCE</scope>
    <source>
        <strain evidence="2">CCM 7897</strain>
    </source>
</reference>
<gene>
    <name evidence="2" type="ORF">GCM10007301_31640</name>
</gene>
<evidence type="ECO:0000313" key="3">
    <source>
        <dbReference type="Proteomes" id="UP000606044"/>
    </source>
</evidence>
<dbReference type="Pfam" id="PF13593">
    <property type="entry name" value="SBF_like"/>
    <property type="match status" value="1"/>
</dbReference>
<sequence>MSSRFKLDPFVIALALTVVAAVIWPYPGVSGGVLHADKAASYGVAFIFVLYGLSLAPEHLWKSAGRWRVHLVVQFSTFALFPVVVLAAHPLLVRVMPPEMVAGFFFLAALPSTVSSSVAMTSLARGNVPVAIFNASISSLIGVFVTPLLMAWYMHATGTQMDLQGVIIKLVLLVMLPVGIGQLLRPLLAQFMNRHKKAARLADRAVILMIVYNSFCDSVVGGVWSKHDPRLIAEMLAGVVILFFVVYGLVAVICRLVGFNRMDRVAVLFCSSKKSLATGLPMARVIFGSQAELSLIIAPVMLFHFIQLVIVSFIAGHMAAQVDHEEAKAARSGEAPRLAEQGRGSKM</sequence>
<dbReference type="Proteomes" id="UP000606044">
    <property type="component" value="Unassembled WGS sequence"/>
</dbReference>
<keyword evidence="1" id="KW-0812">Transmembrane</keyword>
<organism evidence="2 3">
    <name type="scientific">Azorhizobium oxalatiphilum</name>
    <dbReference type="NCBI Taxonomy" id="980631"/>
    <lineage>
        <taxon>Bacteria</taxon>
        <taxon>Pseudomonadati</taxon>
        <taxon>Pseudomonadota</taxon>
        <taxon>Alphaproteobacteria</taxon>
        <taxon>Hyphomicrobiales</taxon>
        <taxon>Xanthobacteraceae</taxon>
        <taxon>Azorhizobium</taxon>
    </lineage>
</organism>
<feature type="transmembrane region" description="Helical" evidence="1">
    <location>
        <begin position="131"/>
        <end position="154"/>
    </location>
</feature>
<dbReference type="AlphaFoldDB" id="A0A917FD37"/>
<feature type="transmembrane region" description="Helical" evidence="1">
    <location>
        <begin position="236"/>
        <end position="258"/>
    </location>
</feature>
<dbReference type="PIRSF" id="PIRSF026166">
    <property type="entry name" value="UCP026166"/>
    <property type="match status" value="1"/>
</dbReference>
<dbReference type="GO" id="GO:0005886">
    <property type="term" value="C:plasma membrane"/>
    <property type="evidence" value="ECO:0007669"/>
    <property type="project" value="TreeGrafter"/>
</dbReference>
<feature type="transmembrane region" description="Helical" evidence="1">
    <location>
        <begin position="100"/>
        <end position="119"/>
    </location>
</feature>
<dbReference type="PANTHER" id="PTHR18640">
    <property type="entry name" value="SOLUTE CARRIER FAMILY 10 MEMBER 7"/>
    <property type="match status" value="1"/>
</dbReference>
<dbReference type="PANTHER" id="PTHR18640:SF5">
    <property type="entry name" value="SODIUM_BILE ACID COTRANSPORTER 7"/>
    <property type="match status" value="1"/>
</dbReference>
<keyword evidence="3" id="KW-1185">Reference proteome</keyword>
<dbReference type="InterPro" id="IPR016833">
    <property type="entry name" value="Put_Na-Bile_cotransptr"/>
</dbReference>
<protein>
    <submittedName>
        <fullName evidence="2">Transporter</fullName>
    </submittedName>
</protein>
<feature type="transmembrane region" description="Helical" evidence="1">
    <location>
        <begin position="69"/>
        <end position="88"/>
    </location>
</feature>
<feature type="transmembrane region" description="Helical" evidence="1">
    <location>
        <begin position="293"/>
        <end position="315"/>
    </location>
</feature>
<dbReference type="RefSeq" id="WP_188580249.1">
    <property type="nucleotide sequence ID" value="NZ_BMCT01000004.1"/>
</dbReference>
<feature type="transmembrane region" description="Helical" evidence="1">
    <location>
        <begin position="7"/>
        <end position="27"/>
    </location>
</feature>
<name>A0A917FD37_9HYPH</name>